<feature type="compositionally biased region" description="Basic and acidic residues" evidence="1">
    <location>
        <begin position="75"/>
        <end position="88"/>
    </location>
</feature>
<keyword evidence="5" id="KW-1185">Reference proteome</keyword>
<sequence>MVSELAYVFFAGLAGLMIFFISLIFRALNGKKMINAPLTILLIISLTSTGIAAGVNMLSQKNDKKVNAYNTTSNTDKKDDSNVKDSKANETNSKDYILPNSDKEKISEEEIAKFNLSTFSLARNEIFARHGYVFTTPEAKNYFEKKAWYKPDPSYNGENLNEIEKYNVELIKSHEEKLSENNSSGQVKASSNKKGNLKGTVTWQYNKVIGTKPDVGAKIYLIPEKFNKSSMTDKEAKPFAMLGSISEDKKGILFFKTANGYGNYEINDIPVGKYVILIVSNKTTRNIHEPIDDYPKNLLMPLVNDWKDFEYFNLNLYKFTVGTIDIKENETIDESYDFGYTYY</sequence>
<dbReference type="AlphaFoldDB" id="A0A934M4S6"/>
<evidence type="ECO:0000256" key="2">
    <source>
        <dbReference type="SAM" id="Phobius"/>
    </source>
</evidence>
<evidence type="ECO:0000259" key="3">
    <source>
        <dbReference type="SMART" id="SM01324"/>
    </source>
</evidence>
<dbReference type="Pfam" id="PF13308">
    <property type="entry name" value="YARHG"/>
    <property type="match status" value="1"/>
</dbReference>
<reference evidence="4" key="1">
    <citation type="submission" date="2020-12" db="EMBL/GenBank/DDBJ databases">
        <title>Clostridium thailandense sp. nov., a novel acetogenic bacterium isolated from peat land soil in Thailand.</title>
        <authorList>
            <person name="Chaikitkaew S."/>
            <person name="Birkeland N.K."/>
        </authorList>
    </citation>
    <scope>NUCLEOTIDE SEQUENCE</scope>
    <source>
        <strain evidence="4">DSM 17425</strain>
    </source>
</reference>
<gene>
    <name evidence="4" type="ORF">I6U51_00975</name>
</gene>
<feature type="transmembrane region" description="Helical" evidence="2">
    <location>
        <begin position="6"/>
        <end position="28"/>
    </location>
</feature>
<feature type="transmembrane region" description="Helical" evidence="2">
    <location>
        <begin position="40"/>
        <end position="58"/>
    </location>
</feature>
<feature type="domain" description="YARHG" evidence="3">
    <location>
        <begin position="94"/>
        <end position="176"/>
    </location>
</feature>
<feature type="region of interest" description="Disordered" evidence="1">
    <location>
        <begin position="68"/>
        <end position="98"/>
    </location>
</feature>
<keyword evidence="2" id="KW-0472">Membrane</keyword>
<proteinExistence type="predicted"/>
<evidence type="ECO:0000313" key="4">
    <source>
        <dbReference type="EMBL" id="MBI6871276.1"/>
    </source>
</evidence>
<name>A0A934M4S6_9CLOT</name>
<keyword evidence="2" id="KW-1133">Transmembrane helix</keyword>
<dbReference type="EMBL" id="JAEEGB010000002">
    <property type="protein sequence ID" value="MBI6871276.1"/>
    <property type="molecule type" value="Genomic_DNA"/>
</dbReference>
<dbReference type="RefSeq" id="WP_211140742.1">
    <property type="nucleotide sequence ID" value="NZ_JAEEGB010000002.1"/>
</dbReference>
<protein>
    <submittedName>
        <fullName evidence="4">YARHG domain-containing protein</fullName>
    </submittedName>
</protein>
<accession>A0A934M4S6</accession>
<dbReference type="SMART" id="SM01324">
    <property type="entry name" value="YARHG"/>
    <property type="match status" value="1"/>
</dbReference>
<dbReference type="InterPro" id="IPR038434">
    <property type="entry name" value="YARHG_sf"/>
</dbReference>
<dbReference type="Proteomes" id="UP000622687">
    <property type="component" value="Unassembled WGS sequence"/>
</dbReference>
<evidence type="ECO:0000256" key="1">
    <source>
        <dbReference type="SAM" id="MobiDB-lite"/>
    </source>
</evidence>
<dbReference type="Gene3D" id="1.20.58.1690">
    <property type="match status" value="1"/>
</dbReference>
<organism evidence="4 5">
    <name type="scientific">Clostridium aciditolerans</name>
    <dbReference type="NCBI Taxonomy" id="339861"/>
    <lineage>
        <taxon>Bacteria</taxon>
        <taxon>Bacillati</taxon>
        <taxon>Bacillota</taxon>
        <taxon>Clostridia</taxon>
        <taxon>Eubacteriales</taxon>
        <taxon>Clostridiaceae</taxon>
        <taxon>Clostridium</taxon>
    </lineage>
</organism>
<evidence type="ECO:0000313" key="5">
    <source>
        <dbReference type="Proteomes" id="UP000622687"/>
    </source>
</evidence>
<keyword evidence="2" id="KW-0812">Transmembrane</keyword>
<comment type="caution">
    <text evidence="4">The sequence shown here is derived from an EMBL/GenBank/DDBJ whole genome shotgun (WGS) entry which is preliminary data.</text>
</comment>
<dbReference type="InterPro" id="IPR025582">
    <property type="entry name" value="YARHG_dom"/>
</dbReference>